<organism evidence="3 4">
    <name type="scientific">Plakobranchus ocellatus</name>
    <dbReference type="NCBI Taxonomy" id="259542"/>
    <lineage>
        <taxon>Eukaryota</taxon>
        <taxon>Metazoa</taxon>
        <taxon>Spiralia</taxon>
        <taxon>Lophotrochozoa</taxon>
        <taxon>Mollusca</taxon>
        <taxon>Gastropoda</taxon>
        <taxon>Heterobranchia</taxon>
        <taxon>Euthyneura</taxon>
        <taxon>Panpulmonata</taxon>
        <taxon>Sacoglossa</taxon>
        <taxon>Placobranchoidea</taxon>
        <taxon>Plakobranchidae</taxon>
        <taxon>Plakobranchus</taxon>
    </lineage>
</organism>
<keyword evidence="2" id="KW-1133">Transmembrane helix</keyword>
<feature type="compositionally biased region" description="Low complexity" evidence="1">
    <location>
        <begin position="199"/>
        <end position="220"/>
    </location>
</feature>
<name>A0AAV3ZXE0_9GAST</name>
<keyword evidence="4" id="KW-1185">Reference proteome</keyword>
<feature type="region of interest" description="Disordered" evidence="1">
    <location>
        <begin position="136"/>
        <end position="162"/>
    </location>
</feature>
<dbReference type="Proteomes" id="UP000735302">
    <property type="component" value="Unassembled WGS sequence"/>
</dbReference>
<feature type="transmembrane region" description="Helical" evidence="2">
    <location>
        <begin position="248"/>
        <end position="270"/>
    </location>
</feature>
<evidence type="ECO:0000313" key="4">
    <source>
        <dbReference type="Proteomes" id="UP000735302"/>
    </source>
</evidence>
<gene>
    <name evidence="3" type="ORF">PoB_002603300</name>
</gene>
<feature type="region of interest" description="Disordered" evidence="1">
    <location>
        <begin position="184"/>
        <end position="239"/>
    </location>
</feature>
<evidence type="ECO:0000256" key="2">
    <source>
        <dbReference type="SAM" id="Phobius"/>
    </source>
</evidence>
<proteinExistence type="predicted"/>
<feature type="region of interest" description="Disordered" evidence="1">
    <location>
        <begin position="275"/>
        <end position="303"/>
    </location>
</feature>
<protein>
    <recommendedName>
        <fullName evidence="5">EMI domain-containing protein</fullName>
    </recommendedName>
</protein>
<evidence type="ECO:0000313" key="3">
    <source>
        <dbReference type="EMBL" id="GFN99527.1"/>
    </source>
</evidence>
<feature type="compositionally biased region" description="Basic and acidic residues" evidence="1">
    <location>
        <begin position="221"/>
        <end position="234"/>
    </location>
</feature>
<accession>A0AAV3ZXE0</accession>
<keyword evidence="2" id="KW-0472">Membrane</keyword>
<sequence>MSLLSSSSSSSPSSTWLVNKKITSCLPYIVTLTVIMLCSTPVQSQWCTRLTTYTTIKPYVITTTCNQSYQESCGFFSFAMCTRYEEVPCMIEANKTVLLYKITESCCPGYQLDPISNISCMRIDSTVEKDNQEKVTFNNGSKKNNLQASASQTPPLRGEGAHSARTVFSNVTDADAIVSGTQVVQISQERESPSGVENATRGKGARTTGGSPNKNGSSKSIGEEGHDGRVEHPRSRSSGELFGLTNGAYAGIVSCLVLVLCVMILVIVRLHKRRQSNKLKKQDHKMEMEVSQKMIPPNQPSNA</sequence>
<feature type="compositionally biased region" description="Polar residues" evidence="1">
    <location>
        <begin position="136"/>
        <end position="154"/>
    </location>
</feature>
<keyword evidence="2" id="KW-0812">Transmembrane</keyword>
<comment type="caution">
    <text evidence="3">The sequence shown here is derived from an EMBL/GenBank/DDBJ whole genome shotgun (WGS) entry which is preliminary data.</text>
</comment>
<dbReference type="AlphaFoldDB" id="A0AAV3ZXE0"/>
<dbReference type="EMBL" id="BLXT01003003">
    <property type="protein sequence ID" value="GFN99527.1"/>
    <property type="molecule type" value="Genomic_DNA"/>
</dbReference>
<evidence type="ECO:0008006" key="5">
    <source>
        <dbReference type="Google" id="ProtNLM"/>
    </source>
</evidence>
<reference evidence="3 4" key="1">
    <citation type="journal article" date="2021" name="Elife">
        <title>Chloroplast acquisition without the gene transfer in kleptoplastic sea slugs, Plakobranchus ocellatus.</title>
        <authorList>
            <person name="Maeda T."/>
            <person name="Takahashi S."/>
            <person name="Yoshida T."/>
            <person name="Shimamura S."/>
            <person name="Takaki Y."/>
            <person name="Nagai Y."/>
            <person name="Toyoda A."/>
            <person name="Suzuki Y."/>
            <person name="Arimoto A."/>
            <person name="Ishii H."/>
            <person name="Satoh N."/>
            <person name="Nishiyama T."/>
            <person name="Hasebe M."/>
            <person name="Maruyama T."/>
            <person name="Minagawa J."/>
            <person name="Obokata J."/>
            <person name="Shigenobu S."/>
        </authorList>
    </citation>
    <scope>NUCLEOTIDE SEQUENCE [LARGE SCALE GENOMIC DNA]</scope>
</reference>
<evidence type="ECO:0000256" key="1">
    <source>
        <dbReference type="SAM" id="MobiDB-lite"/>
    </source>
</evidence>